<reference evidence="2 3" key="1">
    <citation type="journal article" date="2015" name="Genome Announc.">
        <title>Expanding the biotechnology potential of lactobacilli through comparative genomics of 213 strains and associated genera.</title>
        <authorList>
            <person name="Sun Z."/>
            <person name="Harris H.M."/>
            <person name="McCann A."/>
            <person name="Guo C."/>
            <person name="Argimon S."/>
            <person name="Zhang W."/>
            <person name="Yang X."/>
            <person name="Jeffery I.B."/>
            <person name="Cooney J.C."/>
            <person name="Kagawa T.F."/>
            <person name="Liu W."/>
            <person name="Song Y."/>
            <person name="Salvetti E."/>
            <person name="Wrobel A."/>
            <person name="Rasinkangas P."/>
            <person name="Parkhill J."/>
            <person name="Rea M.C."/>
            <person name="O'Sullivan O."/>
            <person name="Ritari J."/>
            <person name="Douillard F.P."/>
            <person name="Paul Ross R."/>
            <person name="Yang R."/>
            <person name="Briner A.E."/>
            <person name="Felis G.E."/>
            <person name="de Vos W.M."/>
            <person name="Barrangou R."/>
            <person name="Klaenhammer T.R."/>
            <person name="Caufield P.W."/>
            <person name="Cui Y."/>
            <person name="Zhang H."/>
            <person name="O'Toole P.W."/>
        </authorList>
    </citation>
    <scope>NUCLEOTIDE SEQUENCE [LARGE SCALE GENOMIC DNA]</scope>
    <source>
        <strain evidence="2 3">DSM 12744</strain>
    </source>
</reference>
<sequence>MSVSLLLNTIVTVISVLVFSDYIQERRVLVRLHRAIAKTCTNTQQVRTALARTRYHQAFDHRINAADLSATVALALLVAALLNLNSFAISVLAILGMIACSLVTISLAAHNEDLASRSWKPRLIKYEIRTRQ</sequence>
<keyword evidence="1" id="KW-0472">Membrane</keyword>
<keyword evidence="1" id="KW-0812">Transmembrane</keyword>
<evidence type="ECO:0000256" key="1">
    <source>
        <dbReference type="SAM" id="Phobius"/>
    </source>
</evidence>
<evidence type="ECO:0000313" key="3">
    <source>
        <dbReference type="Proteomes" id="UP000051330"/>
    </source>
</evidence>
<dbReference type="EMBL" id="AZEC01000001">
    <property type="protein sequence ID" value="KRL14360.1"/>
    <property type="molecule type" value="Genomic_DNA"/>
</dbReference>
<dbReference type="Proteomes" id="UP000051330">
    <property type="component" value="Unassembled WGS sequence"/>
</dbReference>
<protein>
    <submittedName>
        <fullName evidence="2">Uncharacterized protein</fullName>
    </submittedName>
</protein>
<comment type="caution">
    <text evidence="2">The sequence shown here is derived from an EMBL/GenBank/DDBJ whole genome shotgun (WGS) entry which is preliminary data.</text>
</comment>
<feature type="transmembrane region" description="Helical" evidence="1">
    <location>
        <begin position="88"/>
        <end position="109"/>
    </location>
</feature>
<gene>
    <name evidence="2" type="ORF">FD09_GL000005</name>
</gene>
<dbReference type="OrthoDB" id="10005228at2"/>
<dbReference type="AlphaFoldDB" id="A0A0R1NDH9"/>
<organism evidence="2 3">
    <name type="scientific">Schleiferilactobacillus perolens DSM 12744</name>
    <dbReference type="NCBI Taxonomy" id="1423792"/>
    <lineage>
        <taxon>Bacteria</taxon>
        <taxon>Bacillati</taxon>
        <taxon>Bacillota</taxon>
        <taxon>Bacilli</taxon>
        <taxon>Lactobacillales</taxon>
        <taxon>Lactobacillaceae</taxon>
        <taxon>Schleiferilactobacillus</taxon>
    </lineage>
</organism>
<dbReference type="PATRIC" id="fig|1423792.3.peg.5"/>
<keyword evidence="3" id="KW-1185">Reference proteome</keyword>
<evidence type="ECO:0000313" key="2">
    <source>
        <dbReference type="EMBL" id="KRL14360.1"/>
    </source>
</evidence>
<dbReference type="RefSeq" id="WP_057817009.1">
    <property type="nucleotide sequence ID" value="NZ_AZEC01000001.1"/>
</dbReference>
<proteinExistence type="predicted"/>
<feature type="transmembrane region" description="Helical" evidence="1">
    <location>
        <begin position="63"/>
        <end position="82"/>
    </location>
</feature>
<feature type="transmembrane region" description="Helical" evidence="1">
    <location>
        <begin position="6"/>
        <end position="24"/>
    </location>
</feature>
<accession>A0A0R1NDH9</accession>
<keyword evidence="1" id="KW-1133">Transmembrane helix</keyword>
<name>A0A0R1NDH9_9LACO</name>